<proteinExistence type="predicted"/>
<gene>
    <name evidence="1" type="ORF">CC80DRAFT_427589</name>
</gene>
<dbReference type="EMBL" id="ML977028">
    <property type="protein sequence ID" value="KAF1950132.1"/>
    <property type="molecule type" value="Genomic_DNA"/>
</dbReference>
<keyword evidence="2" id="KW-1185">Reference proteome</keyword>
<dbReference type="OrthoDB" id="4966402at2759"/>
<accession>A0A6A5TEN5</accession>
<evidence type="ECO:0000313" key="2">
    <source>
        <dbReference type="Proteomes" id="UP000800035"/>
    </source>
</evidence>
<organism evidence="1 2">
    <name type="scientific">Byssothecium circinans</name>
    <dbReference type="NCBI Taxonomy" id="147558"/>
    <lineage>
        <taxon>Eukaryota</taxon>
        <taxon>Fungi</taxon>
        <taxon>Dikarya</taxon>
        <taxon>Ascomycota</taxon>
        <taxon>Pezizomycotina</taxon>
        <taxon>Dothideomycetes</taxon>
        <taxon>Pleosporomycetidae</taxon>
        <taxon>Pleosporales</taxon>
        <taxon>Massarineae</taxon>
        <taxon>Massarinaceae</taxon>
        <taxon>Byssothecium</taxon>
    </lineage>
</organism>
<sequence>MCYYEKVYFVPCGHTEMRVIQHCHFARNDPNHQCFGAWNIRREWQQHDAECEKCTQRRHHLNTVGASSMYGANRS</sequence>
<name>A0A6A5TEN5_9PLEO</name>
<dbReference type="AlphaFoldDB" id="A0A6A5TEN5"/>
<protein>
    <submittedName>
        <fullName evidence="1">Uncharacterized protein</fullName>
    </submittedName>
</protein>
<dbReference type="Proteomes" id="UP000800035">
    <property type="component" value="Unassembled WGS sequence"/>
</dbReference>
<evidence type="ECO:0000313" key="1">
    <source>
        <dbReference type="EMBL" id="KAF1950132.1"/>
    </source>
</evidence>
<reference evidence="1" key="1">
    <citation type="journal article" date="2020" name="Stud. Mycol.">
        <title>101 Dothideomycetes genomes: a test case for predicting lifestyles and emergence of pathogens.</title>
        <authorList>
            <person name="Haridas S."/>
            <person name="Albert R."/>
            <person name="Binder M."/>
            <person name="Bloem J."/>
            <person name="Labutti K."/>
            <person name="Salamov A."/>
            <person name="Andreopoulos B."/>
            <person name="Baker S."/>
            <person name="Barry K."/>
            <person name="Bills G."/>
            <person name="Bluhm B."/>
            <person name="Cannon C."/>
            <person name="Castanera R."/>
            <person name="Culley D."/>
            <person name="Daum C."/>
            <person name="Ezra D."/>
            <person name="Gonzalez J."/>
            <person name="Henrissat B."/>
            <person name="Kuo A."/>
            <person name="Liang C."/>
            <person name="Lipzen A."/>
            <person name="Lutzoni F."/>
            <person name="Magnuson J."/>
            <person name="Mondo S."/>
            <person name="Nolan M."/>
            <person name="Ohm R."/>
            <person name="Pangilinan J."/>
            <person name="Park H.-J."/>
            <person name="Ramirez L."/>
            <person name="Alfaro M."/>
            <person name="Sun H."/>
            <person name="Tritt A."/>
            <person name="Yoshinaga Y."/>
            <person name="Zwiers L.-H."/>
            <person name="Turgeon B."/>
            <person name="Goodwin S."/>
            <person name="Spatafora J."/>
            <person name="Crous P."/>
            <person name="Grigoriev I."/>
        </authorList>
    </citation>
    <scope>NUCLEOTIDE SEQUENCE</scope>
    <source>
        <strain evidence="1">CBS 675.92</strain>
    </source>
</reference>